<name>A0ACC1JQZ9_9FUNG</name>
<dbReference type="EMBL" id="JANBUJ010002044">
    <property type="protein sequence ID" value="KAJ2765331.1"/>
    <property type="molecule type" value="Genomic_DNA"/>
</dbReference>
<organism evidence="1 2">
    <name type="scientific">Coemansia nantahalensis</name>
    <dbReference type="NCBI Taxonomy" id="2789366"/>
    <lineage>
        <taxon>Eukaryota</taxon>
        <taxon>Fungi</taxon>
        <taxon>Fungi incertae sedis</taxon>
        <taxon>Zoopagomycota</taxon>
        <taxon>Kickxellomycotina</taxon>
        <taxon>Kickxellomycetes</taxon>
        <taxon>Kickxellales</taxon>
        <taxon>Kickxellaceae</taxon>
        <taxon>Coemansia</taxon>
    </lineage>
</organism>
<evidence type="ECO:0000313" key="1">
    <source>
        <dbReference type="EMBL" id="KAJ2765331.1"/>
    </source>
</evidence>
<accession>A0ACC1JQZ9</accession>
<dbReference type="Proteomes" id="UP001140234">
    <property type="component" value="Unassembled WGS sequence"/>
</dbReference>
<keyword evidence="2" id="KW-1185">Reference proteome</keyword>
<protein>
    <submittedName>
        <fullName evidence="1">Transcriptional activator spt7</fullName>
    </submittedName>
</protein>
<evidence type="ECO:0000313" key="2">
    <source>
        <dbReference type="Proteomes" id="UP001140234"/>
    </source>
</evidence>
<sequence>VAERSLICAAAAFHARAAIFEHYATVLCDTAECSLCTDIPDIWTDVRHAESALRGPTAAGGGGDGSAQVPSMADRPPQTSLLARRLDEDEDYDDGDESDADAGKVGDGPKPEEAGNAAKVQKAAETDSKAAETGDGAQRSIVVREVFHTLDELEDVAQEHKEHAAHVEQIQEIAGQRSAEPKDILANKIGALQNMKNLAQFIDKHRDSVSMSTRELSNLLSEVRPKRSKWANERRVGQVELYEALEHVLQELRSMGEAALPFLNQVKRKEAPDYYKVIKRPMDLGTMAKNLRNEAYNSKRQFADHLQLIRDNCYTYNTEPNNYYRQSADALMARATKLMGRVPDIVVQDRAGAGGGGAGADDAECAYESGSESQRTGYGLLRECSMAPDEGTPVPADDSVVAAGPEPTDEQGAEADGAEAAVGVETVGVEAAGVEAPGAALTQTVLRVLSTGGVSRSAIAEVTDGYEQSLAERVWRSRARQDLCERLVQLSVDGHVPFGERQAVQRTGAEMRDFLAGTHDAHERIGADDVAAVERLADTAGLRTVYAQGGADAAEARRRNEALDARRGEWLALAAAAEQRRAFVGEAVVAAGVSQLEPLEVQARRRGVAQWLDDDCCEKQPAATGQLELLEAYAAARFPDNAMWQGMADNLERLRAIREVDDRIWAVRLNSSAGYLRSGGGGGGEELAHREPTAVRDIHGDYAQRPDPPAPLELRAP</sequence>
<comment type="caution">
    <text evidence="1">The sequence shown here is derived from an EMBL/GenBank/DDBJ whole genome shotgun (WGS) entry which is preliminary data.</text>
</comment>
<proteinExistence type="predicted"/>
<feature type="non-terminal residue" evidence="1">
    <location>
        <position position="1"/>
    </location>
</feature>
<reference evidence="1" key="1">
    <citation type="submission" date="2022-07" db="EMBL/GenBank/DDBJ databases">
        <title>Phylogenomic reconstructions and comparative analyses of Kickxellomycotina fungi.</title>
        <authorList>
            <person name="Reynolds N.K."/>
            <person name="Stajich J.E."/>
            <person name="Barry K."/>
            <person name="Grigoriev I.V."/>
            <person name="Crous P."/>
            <person name="Smith M.E."/>
        </authorList>
    </citation>
    <scope>NUCLEOTIDE SEQUENCE</scope>
    <source>
        <strain evidence="1">CBS 109366</strain>
    </source>
</reference>
<gene>
    <name evidence="1" type="primary">SPT7</name>
    <name evidence="1" type="ORF">IWQ57_004820</name>
</gene>
<feature type="non-terminal residue" evidence="1">
    <location>
        <position position="717"/>
    </location>
</feature>